<dbReference type="InterPro" id="IPR001314">
    <property type="entry name" value="Peptidase_S1A"/>
</dbReference>
<dbReference type="AlphaFoldDB" id="E4X6D7"/>
<organism evidence="7">
    <name type="scientific">Oikopleura dioica</name>
    <name type="common">Tunicate</name>
    <dbReference type="NCBI Taxonomy" id="34765"/>
    <lineage>
        <taxon>Eukaryota</taxon>
        <taxon>Metazoa</taxon>
        <taxon>Chordata</taxon>
        <taxon>Tunicata</taxon>
        <taxon>Appendicularia</taxon>
        <taxon>Copelata</taxon>
        <taxon>Oikopleuridae</taxon>
        <taxon>Oikopleura</taxon>
    </lineage>
</organism>
<dbReference type="SUPFAM" id="SSF50494">
    <property type="entry name" value="Trypsin-like serine proteases"/>
    <property type="match status" value="2"/>
</dbReference>
<dbReference type="PANTHER" id="PTHR24252:SF7">
    <property type="entry name" value="HYALIN"/>
    <property type="match status" value="1"/>
</dbReference>
<feature type="domain" description="Peptidase S1" evidence="6">
    <location>
        <begin position="265"/>
        <end position="511"/>
    </location>
</feature>
<dbReference type="PROSITE" id="PS00135">
    <property type="entry name" value="TRYPSIN_SER"/>
    <property type="match status" value="1"/>
</dbReference>
<evidence type="ECO:0000256" key="2">
    <source>
        <dbReference type="ARBA" id="ARBA00022825"/>
    </source>
</evidence>
<dbReference type="InParanoid" id="E4X6D7"/>
<sequence>MVPGNNRVVQMPKSFTAAALFNKVNRFFRPVQIERMFLKLLIFESIRFANGLGMEIESIETRVVGGSAVDLAPSWLGALLINHEGEQTEQLICGVILIAPDVAITAAHCIFGDNDDYRVAFGVTSRDEIALKSSVKIEKPQKIEIHEDYVSPAPGVLLNDIAIFGWGATKSLFGVHVLRRQRPSPLRWRCQWQCRRLPRRLGQSSRLRHRTCRTRQLGYRLRRAQLAWRLHKCHTFLPVDQSSVPKIVIPCHEIVIFSPQCPCGISAAESQSAKLDTWPWFALIAKSDEAGNYRQVCGGTLIDSSFIISAAHCFVYEDNISGFSFLPTQRYRFYLNFYSKRDLSSARLATAEWIKCHPDFSQQRRGIYNDICLIKLAEPVPCDRKTRPACLPNNAPKEKTVCYAAGFGDLTGKDNYAKHLQEGVLSVVAQENCTAIYHAAEGTGDFFCAANTTGGVDTCQGDSGGPLVCYSNSRGFVSGITSFGVGCNDARYPGAYTNVAHYKEWILETQG</sequence>
<evidence type="ECO:0000256" key="1">
    <source>
        <dbReference type="ARBA" id="ARBA00022670"/>
    </source>
</evidence>
<dbReference type="InterPro" id="IPR018114">
    <property type="entry name" value="TRYPSIN_HIS"/>
</dbReference>
<dbReference type="CDD" id="cd00190">
    <property type="entry name" value="Tryp_SPc"/>
    <property type="match status" value="1"/>
</dbReference>
<dbReference type="InterPro" id="IPR009003">
    <property type="entry name" value="Peptidase_S1_PA"/>
</dbReference>
<evidence type="ECO:0000256" key="3">
    <source>
        <dbReference type="ARBA" id="ARBA00023157"/>
    </source>
</evidence>
<reference evidence="7" key="1">
    <citation type="journal article" date="2010" name="Science">
        <title>Plasticity of animal genome architecture unmasked by rapid evolution of a pelagic tunicate.</title>
        <authorList>
            <person name="Denoeud F."/>
            <person name="Henriet S."/>
            <person name="Mungpakdee S."/>
            <person name="Aury J.M."/>
            <person name="Da Silva C."/>
            <person name="Brinkmann H."/>
            <person name="Mikhaleva J."/>
            <person name="Olsen L.C."/>
            <person name="Jubin C."/>
            <person name="Canestro C."/>
            <person name="Bouquet J.M."/>
            <person name="Danks G."/>
            <person name="Poulain J."/>
            <person name="Campsteijn C."/>
            <person name="Adamski M."/>
            <person name="Cross I."/>
            <person name="Yadetie F."/>
            <person name="Muffato M."/>
            <person name="Louis A."/>
            <person name="Butcher S."/>
            <person name="Tsagkogeorga G."/>
            <person name="Konrad A."/>
            <person name="Singh S."/>
            <person name="Jensen M.F."/>
            <person name="Cong E.H."/>
            <person name="Eikeseth-Otteraa H."/>
            <person name="Noel B."/>
            <person name="Anthouard V."/>
            <person name="Porcel B.M."/>
            <person name="Kachouri-Lafond R."/>
            <person name="Nishino A."/>
            <person name="Ugolini M."/>
            <person name="Chourrout P."/>
            <person name="Nishida H."/>
            <person name="Aasland R."/>
            <person name="Huzurbazar S."/>
            <person name="Westhof E."/>
            <person name="Delsuc F."/>
            <person name="Lehrach H."/>
            <person name="Reinhardt R."/>
            <person name="Weissenbach J."/>
            <person name="Roy S.W."/>
            <person name="Artiguenave F."/>
            <person name="Postlethwait J.H."/>
            <person name="Manak J.R."/>
            <person name="Thompson E.M."/>
            <person name="Jaillon O."/>
            <person name="Du Pasquier L."/>
            <person name="Boudinot P."/>
            <person name="Liberles D.A."/>
            <person name="Volff J.N."/>
            <person name="Philippe H."/>
            <person name="Lenhard B."/>
            <person name="Roest Crollius H."/>
            <person name="Wincker P."/>
            <person name="Chourrout D."/>
        </authorList>
    </citation>
    <scope>NUCLEOTIDE SEQUENCE [LARGE SCALE GENOMIC DNA]</scope>
</reference>
<dbReference type="Gene3D" id="2.40.10.10">
    <property type="entry name" value="Trypsin-like serine proteases"/>
    <property type="match status" value="2"/>
</dbReference>
<evidence type="ECO:0000256" key="5">
    <source>
        <dbReference type="RuleBase" id="RU363034"/>
    </source>
</evidence>
<dbReference type="Pfam" id="PF00089">
    <property type="entry name" value="Trypsin"/>
    <property type="match status" value="2"/>
</dbReference>
<dbReference type="InterPro" id="IPR001254">
    <property type="entry name" value="Trypsin_dom"/>
</dbReference>
<dbReference type="OrthoDB" id="10012881at2759"/>
<dbReference type="InterPro" id="IPR043504">
    <property type="entry name" value="Peptidase_S1_PA_chymotrypsin"/>
</dbReference>
<keyword evidence="2 5" id="KW-0720">Serine protease</keyword>
<dbReference type="Proteomes" id="UP000001307">
    <property type="component" value="Unassembled WGS sequence"/>
</dbReference>
<gene>
    <name evidence="7" type="ORF">GSOID_T00003158001</name>
</gene>
<accession>E4X6D7</accession>
<dbReference type="PANTHER" id="PTHR24252">
    <property type="entry name" value="ACROSIN-RELATED"/>
    <property type="match status" value="1"/>
</dbReference>
<keyword evidence="5" id="KW-0378">Hydrolase</keyword>
<dbReference type="FunFam" id="2.40.10.10:FF:000002">
    <property type="entry name" value="Transmembrane protease serine"/>
    <property type="match status" value="1"/>
</dbReference>
<evidence type="ECO:0000313" key="7">
    <source>
        <dbReference type="EMBL" id="CBY07805.1"/>
    </source>
</evidence>
<keyword evidence="3" id="KW-1015">Disulfide bond</keyword>
<keyword evidence="8" id="KW-1185">Reference proteome</keyword>
<evidence type="ECO:0000313" key="8">
    <source>
        <dbReference type="Proteomes" id="UP000001307"/>
    </source>
</evidence>
<dbReference type="EMBL" id="FN653027">
    <property type="protein sequence ID" value="CBY07805.1"/>
    <property type="molecule type" value="Genomic_DNA"/>
</dbReference>
<dbReference type="PRINTS" id="PR00722">
    <property type="entry name" value="CHYMOTRYPSIN"/>
</dbReference>
<protein>
    <recommendedName>
        <fullName evidence="6">Peptidase S1 domain-containing protein</fullName>
    </recommendedName>
</protein>
<dbReference type="GO" id="GO:0004252">
    <property type="term" value="F:serine-type endopeptidase activity"/>
    <property type="evidence" value="ECO:0007669"/>
    <property type="project" value="InterPro"/>
</dbReference>
<dbReference type="PROSITE" id="PS00134">
    <property type="entry name" value="TRYPSIN_HIS"/>
    <property type="match status" value="1"/>
</dbReference>
<name>E4X6D7_OIKDI</name>
<keyword evidence="1 5" id="KW-0645">Protease</keyword>
<dbReference type="SMART" id="SM00020">
    <property type="entry name" value="Tryp_SPc"/>
    <property type="match status" value="1"/>
</dbReference>
<evidence type="ECO:0000256" key="4">
    <source>
        <dbReference type="ARBA" id="ARBA00024195"/>
    </source>
</evidence>
<dbReference type="PROSITE" id="PS50240">
    <property type="entry name" value="TRYPSIN_DOM"/>
    <property type="match status" value="1"/>
</dbReference>
<dbReference type="InterPro" id="IPR033116">
    <property type="entry name" value="TRYPSIN_SER"/>
</dbReference>
<dbReference type="GO" id="GO:0006508">
    <property type="term" value="P:proteolysis"/>
    <property type="evidence" value="ECO:0007669"/>
    <property type="project" value="UniProtKB-KW"/>
</dbReference>
<comment type="similarity">
    <text evidence="4">Belongs to the peptidase S1 family. CLIP subfamily.</text>
</comment>
<proteinExistence type="inferred from homology"/>
<evidence type="ECO:0000259" key="6">
    <source>
        <dbReference type="PROSITE" id="PS50240"/>
    </source>
</evidence>